<evidence type="ECO:0000313" key="1">
    <source>
        <dbReference type="EMBL" id="AXQ65265.1"/>
    </source>
</evidence>
<dbReference type="EMBL" id="MH651190">
    <property type="protein sequence ID" value="AXQ65265.1"/>
    <property type="molecule type" value="Genomic_DNA"/>
</dbReference>
<name>A0A385E324_9CAUD</name>
<dbReference type="GeneID" id="64471787"/>
<dbReference type="RefSeq" id="YP_010055852.1">
    <property type="nucleotide sequence ID" value="NC_054670.1"/>
</dbReference>
<protein>
    <submittedName>
        <fullName evidence="1">Uncharacterized protein</fullName>
    </submittedName>
</protein>
<accession>A0A385E324</accession>
<evidence type="ECO:0000313" key="2">
    <source>
        <dbReference type="Proteomes" id="UP000264237"/>
    </source>
</evidence>
<proteinExistence type="predicted"/>
<dbReference type="Proteomes" id="UP000264237">
    <property type="component" value="Segment"/>
</dbReference>
<gene>
    <name evidence="1" type="primary">69</name>
    <name evidence="1" type="ORF">SEA_THESTRAL_69</name>
</gene>
<sequence length="149" mass="16335">MKLLARVTLLAGLSLSLLVGLASPTEASPSAQPVAKVKALKLPPAVQVAPPSKLPTRQCSEDDSVSRNCFWDAARRGNGKGYSYWVDKQGRLTYLDPKLNSVAKRKVFAIGRQAAGWEYWGVVWGHQLCYAKVGDTSYIRCFDGFKETS</sequence>
<organism evidence="1 2">
    <name type="scientific">Streptomyces phage Thestral</name>
    <dbReference type="NCBI Taxonomy" id="2301715"/>
    <lineage>
        <taxon>Viruses</taxon>
        <taxon>Duplodnaviria</taxon>
        <taxon>Heunggongvirae</taxon>
        <taxon>Uroviricota</taxon>
        <taxon>Caudoviricetes</taxon>
        <taxon>Arquatrovirinae</taxon>
        <taxon>Caelumvirus</taxon>
        <taxon>Caelumvirus thestral</taxon>
    </lineage>
</organism>
<keyword evidence="2" id="KW-1185">Reference proteome</keyword>
<dbReference type="KEGG" id="vg:64471787"/>
<reference evidence="2" key="1">
    <citation type="submission" date="2018-07" db="EMBL/GenBank/DDBJ databases">
        <authorList>
            <person name="Ceviker L.M."/>
            <person name="Benitez L.F."/>
            <person name="McCown C.A."/>
            <person name="Nayek S."/>
            <person name="Bhuiyan S."/>
            <person name="Hughes L.E."/>
            <person name="Garlena R.A."/>
            <person name="Russell D.A."/>
            <person name="Pope W.H."/>
            <person name="Jacobs-Sera D."/>
            <person name="Hatfull G.F."/>
        </authorList>
    </citation>
    <scope>NUCLEOTIDE SEQUENCE [LARGE SCALE GENOMIC DNA]</scope>
</reference>